<feature type="compositionally biased region" description="Basic residues" evidence="1">
    <location>
        <begin position="1"/>
        <end position="16"/>
    </location>
</feature>
<sequence length="63" mass="7032">MRSGKPRKPRKYRRFAHASEGEKRDCPDCHGTGQVDHGDEYKGRCVHCDGIGKVVVVPKDSPP</sequence>
<reference evidence="2" key="1">
    <citation type="journal article" date="2014" name="Front. Microbiol.">
        <title>High frequency of phylogenetically diverse reductive dehalogenase-homologous genes in deep subseafloor sedimentary metagenomes.</title>
        <authorList>
            <person name="Kawai M."/>
            <person name="Futagami T."/>
            <person name="Toyoda A."/>
            <person name="Takaki Y."/>
            <person name="Nishi S."/>
            <person name="Hori S."/>
            <person name="Arai W."/>
            <person name="Tsubouchi T."/>
            <person name="Morono Y."/>
            <person name="Uchiyama I."/>
            <person name="Ito T."/>
            <person name="Fujiyama A."/>
            <person name="Inagaki F."/>
            <person name="Takami H."/>
        </authorList>
    </citation>
    <scope>NUCLEOTIDE SEQUENCE</scope>
    <source>
        <strain evidence="2">Expedition CK06-06</strain>
    </source>
</reference>
<gene>
    <name evidence="2" type="ORF">S01H1_68055</name>
</gene>
<feature type="region of interest" description="Disordered" evidence="1">
    <location>
        <begin position="1"/>
        <end position="26"/>
    </location>
</feature>
<dbReference type="InterPro" id="IPR036410">
    <property type="entry name" value="HSP_DnaJ_Cys-rich_dom_sf"/>
</dbReference>
<dbReference type="EMBL" id="BARS01045114">
    <property type="protein sequence ID" value="GAG29500.1"/>
    <property type="molecule type" value="Genomic_DNA"/>
</dbReference>
<organism evidence="2">
    <name type="scientific">marine sediment metagenome</name>
    <dbReference type="NCBI Taxonomy" id="412755"/>
    <lineage>
        <taxon>unclassified sequences</taxon>
        <taxon>metagenomes</taxon>
        <taxon>ecological metagenomes</taxon>
    </lineage>
</organism>
<comment type="caution">
    <text evidence="2">The sequence shown here is derived from an EMBL/GenBank/DDBJ whole genome shotgun (WGS) entry which is preliminary data.</text>
</comment>
<feature type="compositionally biased region" description="Basic and acidic residues" evidence="1">
    <location>
        <begin position="17"/>
        <end position="26"/>
    </location>
</feature>
<dbReference type="AlphaFoldDB" id="X0WFS2"/>
<protein>
    <submittedName>
        <fullName evidence="2">Uncharacterized protein</fullName>
    </submittedName>
</protein>
<proteinExistence type="predicted"/>
<evidence type="ECO:0000256" key="1">
    <source>
        <dbReference type="SAM" id="MobiDB-lite"/>
    </source>
</evidence>
<name>X0WFS2_9ZZZZ</name>
<dbReference type="SUPFAM" id="SSF57938">
    <property type="entry name" value="DnaJ/Hsp40 cysteine-rich domain"/>
    <property type="match status" value="1"/>
</dbReference>
<accession>X0WFS2</accession>
<dbReference type="Gene3D" id="6.20.20.10">
    <property type="match status" value="1"/>
</dbReference>
<feature type="non-terminal residue" evidence="2">
    <location>
        <position position="63"/>
    </location>
</feature>
<evidence type="ECO:0000313" key="2">
    <source>
        <dbReference type="EMBL" id="GAG29500.1"/>
    </source>
</evidence>